<dbReference type="AlphaFoldDB" id="A0A7K9BY38"/>
<reference evidence="1 2" key="1">
    <citation type="submission" date="2019-09" db="EMBL/GenBank/DDBJ databases">
        <title>Bird 10,000 Genomes (B10K) Project - Family phase.</title>
        <authorList>
            <person name="Zhang G."/>
        </authorList>
    </citation>
    <scope>NUCLEOTIDE SEQUENCE [LARGE SCALE GENOMIC DNA]</scope>
    <source>
        <strain evidence="1">B10K-DU-001-24</strain>
        <tissue evidence="1">Muscle</tissue>
    </source>
</reference>
<dbReference type="Pfam" id="PF15764">
    <property type="entry name" value="DUF4693"/>
    <property type="match status" value="1"/>
</dbReference>
<gene>
    <name evidence="1" type="primary">Tedc2</name>
    <name evidence="1" type="ORF">PSIHAE_R15440</name>
</gene>
<comment type="caution">
    <text evidence="1">The sequence shown here is derived from an EMBL/GenBank/DDBJ whole genome shotgun (WGS) entry which is preliminary data.</text>
</comment>
<dbReference type="PANTHER" id="PTHR14870:SF1">
    <property type="entry name" value="TUBULIN EPSILON AND DELTA COMPLEX PROTEIN 2"/>
    <property type="match status" value="1"/>
</dbReference>
<sequence length="217" mass="23828">RAWQSCCLCQSSVDAATARSHFLERIQSTFCSMPTFSPAEIEEELKALQDVPSLLSHYMEAEPAVHAALPGEYESLLSLEALLATASQCLHKLQLLQAAVESQAKLCPGCSQDMRSCSPACAPARGQMFGPADVLPLPLLCYSSSQELRDLFALKLQVSMLHQQVALQKVLMVEVLPELESRLCLEASAAQLYRAIYSQLCQGGRRFPVLVRDELAE</sequence>
<evidence type="ECO:0000313" key="1">
    <source>
        <dbReference type="EMBL" id="NXG44818.1"/>
    </source>
</evidence>
<name>A0A7K9BY38_9PICI</name>
<feature type="non-terminal residue" evidence="1">
    <location>
        <position position="1"/>
    </location>
</feature>
<accession>A0A7K9BY38</accession>
<dbReference type="Proteomes" id="UP000574528">
    <property type="component" value="Unassembled WGS sequence"/>
</dbReference>
<proteinExistence type="predicted"/>
<dbReference type="OrthoDB" id="9939072at2759"/>
<protein>
    <submittedName>
        <fullName evidence="1">TEDC2 protein</fullName>
    </submittedName>
</protein>
<feature type="non-terminal residue" evidence="1">
    <location>
        <position position="217"/>
    </location>
</feature>
<evidence type="ECO:0000313" key="2">
    <source>
        <dbReference type="Proteomes" id="UP000574528"/>
    </source>
</evidence>
<organism evidence="1 2">
    <name type="scientific">Psilopogon haemacephalus</name>
    <name type="common">coppersmith barbet</name>
    <dbReference type="NCBI Taxonomy" id="2585815"/>
    <lineage>
        <taxon>Eukaryota</taxon>
        <taxon>Metazoa</taxon>
        <taxon>Chordata</taxon>
        <taxon>Craniata</taxon>
        <taxon>Vertebrata</taxon>
        <taxon>Euteleostomi</taxon>
        <taxon>Archelosauria</taxon>
        <taxon>Archosauria</taxon>
        <taxon>Dinosauria</taxon>
        <taxon>Saurischia</taxon>
        <taxon>Theropoda</taxon>
        <taxon>Coelurosauria</taxon>
        <taxon>Aves</taxon>
        <taxon>Neognathae</taxon>
        <taxon>Neoaves</taxon>
        <taxon>Telluraves</taxon>
        <taxon>Coraciimorphae</taxon>
        <taxon>Piciformes</taxon>
        <taxon>Megalaimidae</taxon>
        <taxon>Psilopogon</taxon>
    </lineage>
</organism>
<dbReference type="PANTHER" id="PTHR14870">
    <property type="entry name" value="TUBULIN EPSILON AND DELTA COMPLEX PROTEIN 2"/>
    <property type="match status" value="1"/>
</dbReference>
<dbReference type="InterPro" id="IPR031518">
    <property type="entry name" value="DUF4693"/>
</dbReference>
<keyword evidence="2" id="KW-1185">Reference proteome</keyword>
<dbReference type="EMBL" id="VWZI01007883">
    <property type="protein sequence ID" value="NXG44818.1"/>
    <property type="molecule type" value="Genomic_DNA"/>
</dbReference>